<organism evidence="1 2">
    <name type="scientific">Paramecium sonneborni</name>
    <dbReference type="NCBI Taxonomy" id="65129"/>
    <lineage>
        <taxon>Eukaryota</taxon>
        <taxon>Sar</taxon>
        <taxon>Alveolata</taxon>
        <taxon>Ciliophora</taxon>
        <taxon>Intramacronucleata</taxon>
        <taxon>Oligohymenophorea</taxon>
        <taxon>Peniculida</taxon>
        <taxon>Parameciidae</taxon>
        <taxon>Paramecium</taxon>
    </lineage>
</organism>
<comment type="caution">
    <text evidence="1">The sequence shown here is derived from an EMBL/GenBank/DDBJ whole genome shotgun (WGS) entry which is preliminary data.</text>
</comment>
<sequence>MCSQYKNQFICNFNIIIIINNQDSRQLRCRFKNNFYSFRKETILDSKKLKQQMMVQMLYSNQEQQYTSRISLIYSKEKVIDWNNQILDYTNRNLRKLDTSLKYCMSCIIQKTLVFCFITIS</sequence>
<evidence type="ECO:0000313" key="1">
    <source>
        <dbReference type="EMBL" id="CAD8110386.1"/>
    </source>
</evidence>
<proteinExistence type="predicted"/>
<dbReference type="OrthoDB" id="284212at2759"/>
<dbReference type="Proteomes" id="UP000692954">
    <property type="component" value="Unassembled WGS sequence"/>
</dbReference>
<accession>A0A8S1Q405</accession>
<protein>
    <submittedName>
        <fullName evidence="1">Uncharacterized protein</fullName>
    </submittedName>
</protein>
<reference evidence="1" key="1">
    <citation type="submission" date="2021-01" db="EMBL/GenBank/DDBJ databases">
        <authorList>
            <consortium name="Genoscope - CEA"/>
            <person name="William W."/>
        </authorList>
    </citation>
    <scope>NUCLEOTIDE SEQUENCE</scope>
</reference>
<gene>
    <name evidence="1" type="ORF">PSON_ATCC_30995.1.T0950217</name>
</gene>
<dbReference type="EMBL" id="CAJJDN010000095">
    <property type="protein sequence ID" value="CAD8110386.1"/>
    <property type="molecule type" value="Genomic_DNA"/>
</dbReference>
<name>A0A8S1Q405_9CILI</name>
<dbReference type="AlphaFoldDB" id="A0A8S1Q405"/>
<keyword evidence="2" id="KW-1185">Reference proteome</keyword>
<evidence type="ECO:0000313" key="2">
    <source>
        <dbReference type="Proteomes" id="UP000692954"/>
    </source>
</evidence>